<gene>
    <name evidence="1" type="ORF">AVEN_110323_1</name>
</gene>
<dbReference type="Proteomes" id="UP000499080">
    <property type="component" value="Unassembled WGS sequence"/>
</dbReference>
<reference evidence="1 2" key="1">
    <citation type="journal article" date="2019" name="Sci. Rep.">
        <title>Orb-weaving spider Araneus ventricosus genome elucidates the spidroin gene catalogue.</title>
        <authorList>
            <person name="Kono N."/>
            <person name="Nakamura H."/>
            <person name="Ohtoshi R."/>
            <person name="Moran D.A.P."/>
            <person name="Shinohara A."/>
            <person name="Yoshida Y."/>
            <person name="Fujiwara M."/>
            <person name="Mori M."/>
            <person name="Tomita M."/>
            <person name="Arakawa K."/>
        </authorList>
    </citation>
    <scope>NUCLEOTIDE SEQUENCE [LARGE SCALE GENOMIC DNA]</scope>
</reference>
<accession>A0A4Y2T3I3</accession>
<evidence type="ECO:0000313" key="2">
    <source>
        <dbReference type="Proteomes" id="UP000499080"/>
    </source>
</evidence>
<dbReference type="OrthoDB" id="6436410at2759"/>
<proteinExistence type="predicted"/>
<name>A0A4Y2T3I3_ARAVE</name>
<keyword evidence="2" id="KW-1185">Reference proteome</keyword>
<protein>
    <submittedName>
        <fullName evidence="1">Uncharacterized protein</fullName>
    </submittedName>
</protein>
<comment type="caution">
    <text evidence="1">The sequence shown here is derived from an EMBL/GenBank/DDBJ whole genome shotgun (WGS) entry which is preliminary data.</text>
</comment>
<dbReference type="PANTHER" id="PTHR33327:SF3">
    <property type="entry name" value="RNA-DIRECTED DNA POLYMERASE"/>
    <property type="match status" value="1"/>
</dbReference>
<organism evidence="1 2">
    <name type="scientific">Araneus ventricosus</name>
    <name type="common">Orbweaver spider</name>
    <name type="synonym">Epeira ventricosa</name>
    <dbReference type="NCBI Taxonomy" id="182803"/>
    <lineage>
        <taxon>Eukaryota</taxon>
        <taxon>Metazoa</taxon>
        <taxon>Ecdysozoa</taxon>
        <taxon>Arthropoda</taxon>
        <taxon>Chelicerata</taxon>
        <taxon>Arachnida</taxon>
        <taxon>Araneae</taxon>
        <taxon>Araneomorphae</taxon>
        <taxon>Entelegynae</taxon>
        <taxon>Araneoidea</taxon>
        <taxon>Araneidae</taxon>
        <taxon>Araneus</taxon>
    </lineage>
</organism>
<dbReference type="PANTHER" id="PTHR33327">
    <property type="entry name" value="ENDONUCLEASE"/>
    <property type="match status" value="1"/>
</dbReference>
<dbReference type="AlphaFoldDB" id="A0A4Y2T3I3"/>
<sequence length="112" mass="12507">MQIGDRKPSRLLFEMRSKAENKIREELLKSLFLQRLPSHVQQILAISNDELGRLAEMVDGIMAAATDTVAIQAVTSEEANYQTTLMEDHVCLALKHILFPVPGNLEGDFGLD</sequence>
<evidence type="ECO:0000313" key="1">
    <source>
        <dbReference type="EMBL" id="GBN93685.1"/>
    </source>
</evidence>
<dbReference type="EMBL" id="BGPR01025079">
    <property type="protein sequence ID" value="GBN93685.1"/>
    <property type="molecule type" value="Genomic_DNA"/>
</dbReference>